<evidence type="ECO:0000256" key="5">
    <source>
        <dbReference type="SAM" id="MobiDB-lite"/>
    </source>
</evidence>
<dbReference type="PRINTS" id="PR00320">
    <property type="entry name" value="GPROTEINBRPT"/>
</dbReference>
<feature type="repeat" description="WD" evidence="3">
    <location>
        <begin position="419"/>
        <end position="459"/>
    </location>
</feature>
<accession>A0A1Y1ZCJ1</accession>
<evidence type="ECO:0000256" key="1">
    <source>
        <dbReference type="ARBA" id="ARBA00022574"/>
    </source>
</evidence>
<name>A0A1Y1ZCJ1_9FUNG</name>
<proteinExistence type="predicted"/>
<dbReference type="CDD" id="cd00200">
    <property type="entry name" value="WD40"/>
    <property type="match status" value="1"/>
</dbReference>
<protein>
    <submittedName>
        <fullName evidence="6">WD40 repeat-like protein</fullName>
    </submittedName>
</protein>
<dbReference type="Proteomes" id="UP000193498">
    <property type="component" value="Unassembled WGS sequence"/>
</dbReference>
<dbReference type="Pfam" id="PF00400">
    <property type="entry name" value="WD40"/>
    <property type="match status" value="3"/>
</dbReference>
<feature type="repeat" description="WD" evidence="3">
    <location>
        <begin position="111"/>
        <end position="144"/>
    </location>
</feature>
<dbReference type="PROSITE" id="PS50082">
    <property type="entry name" value="WD_REPEATS_2"/>
    <property type="match status" value="4"/>
</dbReference>
<dbReference type="SMART" id="SM00320">
    <property type="entry name" value="WD40"/>
    <property type="match status" value="5"/>
</dbReference>
<sequence length="459" mass="51958">MDIKKRNLSEKDQIEKLLKENKSLKQKVDLLEKENSILKKSIYDLSARYTASNHHRSNPFTSDPLESSAAESEEALRETAVKTEKHIAESLAKKTREKNTDGRIFHQKSELKGHLGAVYSVQFSPCGNFLATGSFDQTIRLWDIGVSAEVKCMKKHTLNVSDLSWSRDSNELLSGSYDKTCKIWDTESGKMSTSYECEGFVQCVEYNGQDSEVFHYGTSKKCLGTVDKRKPQPANIIRNDAMINTIYACRDGNTIISGDSLGKLKTWDLRTGECLQSIANENQQRPISHIATCRLSNDLDEEPQLMAINSYDNVIRVYDRGFQPLKAVPRLLHSVKGYKNKNWPIRSAFYRGKEYTNASFRRLNIHEDGYADGYLEESEMTRERVLDKSIILATGSSDPYVYLYNVGVQEGNASLIQRLEGHMDRVYDVAFHPLEPILCSSSADLTVKIWSANGRSSNI</sequence>
<dbReference type="InterPro" id="IPR001680">
    <property type="entry name" value="WD40_rpt"/>
</dbReference>
<dbReference type="EMBL" id="MCFE01000005">
    <property type="protein sequence ID" value="ORY07884.1"/>
    <property type="molecule type" value="Genomic_DNA"/>
</dbReference>
<organism evidence="6 7">
    <name type="scientific">Basidiobolus meristosporus CBS 931.73</name>
    <dbReference type="NCBI Taxonomy" id="1314790"/>
    <lineage>
        <taxon>Eukaryota</taxon>
        <taxon>Fungi</taxon>
        <taxon>Fungi incertae sedis</taxon>
        <taxon>Zoopagomycota</taxon>
        <taxon>Entomophthoromycotina</taxon>
        <taxon>Basidiobolomycetes</taxon>
        <taxon>Basidiobolales</taxon>
        <taxon>Basidiobolaceae</taxon>
        <taxon>Basidiobolus</taxon>
    </lineage>
</organism>
<dbReference type="PROSITE" id="PS00678">
    <property type="entry name" value="WD_REPEATS_1"/>
    <property type="match status" value="2"/>
</dbReference>
<keyword evidence="1 3" id="KW-0853">WD repeat</keyword>
<feature type="region of interest" description="Disordered" evidence="5">
    <location>
        <begin position="53"/>
        <end position="79"/>
    </location>
</feature>
<reference evidence="6 7" key="1">
    <citation type="submission" date="2016-07" db="EMBL/GenBank/DDBJ databases">
        <title>Pervasive Adenine N6-methylation of Active Genes in Fungi.</title>
        <authorList>
            <consortium name="DOE Joint Genome Institute"/>
            <person name="Mondo S.J."/>
            <person name="Dannebaum R.O."/>
            <person name="Kuo R.C."/>
            <person name="Labutti K."/>
            <person name="Haridas S."/>
            <person name="Kuo A."/>
            <person name="Salamov A."/>
            <person name="Ahrendt S.R."/>
            <person name="Lipzen A."/>
            <person name="Sullivan W."/>
            <person name="Andreopoulos W.B."/>
            <person name="Clum A."/>
            <person name="Lindquist E."/>
            <person name="Daum C."/>
            <person name="Ramamoorthy G.K."/>
            <person name="Gryganskyi A."/>
            <person name="Culley D."/>
            <person name="Magnuson J.K."/>
            <person name="James T.Y."/>
            <person name="O'Malley M.A."/>
            <person name="Stajich J.E."/>
            <person name="Spatafora J.W."/>
            <person name="Visel A."/>
            <person name="Grigoriev I.V."/>
        </authorList>
    </citation>
    <scope>NUCLEOTIDE SEQUENCE [LARGE SCALE GENOMIC DNA]</scope>
    <source>
        <strain evidence="6 7">CBS 931.73</strain>
    </source>
</reference>
<feature type="coiled-coil region" evidence="4">
    <location>
        <begin position="7"/>
        <end position="41"/>
    </location>
</feature>
<feature type="repeat" description="WD" evidence="3">
    <location>
        <begin position="236"/>
        <end position="277"/>
    </location>
</feature>
<keyword evidence="4" id="KW-0175">Coiled coil</keyword>
<dbReference type="InterPro" id="IPR020472">
    <property type="entry name" value="WD40_PAC1"/>
</dbReference>
<evidence type="ECO:0000256" key="4">
    <source>
        <dbReference type="SAM" id="Coils"/>
    </source>
</evidence>
<dbReference type="PANTHER" id="PTHR22847">
    <property type="entry name" value="WD40 REPEAT PROTEIN"/>
    <property type="match status" value="1"/>
</dbReference>
<dbReference type="AlphaFoldDB" id="A0A1Y1ZCJ1"/>
<feature type="repeat" description="WD" evidence="3">
    <location>
        <begin position="153"/>
        <end position="194"/>
    </location>
</feature>
<dbReference type="SUPFAM" id="SSF50978">
    <property type="entry name" value="WD40 repeat-like"/>
    <property type="match status" value="1"/>
</dbReference>
<evidence type="ECO:0000256" key="3">
    <source>
        <dbReference type="PROSITE-ProRule" id="PRU00221"/>
    </source>
</evidence>
<keyword evidence="2" id="KW-0677">Repeat</keyword>
<dbReference type="InParanoid" id="A0A1Y1ZCJ1"/>
<comment type="caution">
    <text evidence="6">The sequence shown here is derived from an EMBL/GenBank/DDBJ whole genome shotgun (WGS) entry which is preliminary data.</text>
</comment>
<dbReference type="OrthoDB" id="6262491at2759"/>
<dbReference type="PANTHER" id="PTHR22847:SF637">
    <property type="entry name" value="WD REPEAT DOMAIN 5B"/>
    <property type="match status" value="1"/>
</dbReference>
<gene>
    <name evidence="6" type="ORF">K493DRAFT_250901</name>
</gene>
<dbReference type="InterPro" id="IPR019775">
    <property type="entry name" value="WD40_repeat_CS"/>
</dbReference>
<evidence type="ECO:0000256" key="2">
    <source>
        <dbReference type="ARBA" id="ARBA00022737"/>
    </source>
</evidence>
<dbReference type="PROSITE" id="PS50294">
    <property type="entry name" value="WD_REPEATS_REGION"/>
    <property type="match status" value="3"/>
</dbReference>
<dbReference type="InterPro" id="IPR015943">
    <property type="entry name" value="WD40/YVTN_repeat-like_dom_sf"/>
</dbReference>
<evidence type="ECO:0000313" key="7">
    <source>
        <dbReference type="Proteomes" id="UP000193498"/>
    </source>
</evidence>
<keyword evidence="7" id="KW-1185">Reference proteome</keyword>
<dbReference type="InterPro" id="IPR036322">
    <property type="entry name" value="WD40_repeat_dom_sf"/>
</dbReference>
<evidence type="ECO:0000313" key="6">
    <source>
        <dbReference type="EMBL" id="ORY07884.1"/>
    </source>
</evidence>
<dbReference type="Gene3D" id="2.130.10.10">
    <property type="entry name" value="YVTN repeat-like/Quinoprotein amine dehydrogenase"/>
    <property type="match status" value="2"/>
</dbReference>
<dbReference type="STRING" id="1314790.A0A1Y1ZCJ1"/>
<dbReference type="GO" id="GO:1990234">
    <property type="term" value="C:transferase complex"/>
    <property type="evidence" value="ECO:0007669"/>
    <property type="project" value="UniProtKB-ARBA"/>
</dbReference>